<feature type="domain" description="C2H2-type" evidence="10">
    <location>
        <begin position="262"/>
        <end position="289"/>
    </location>
</feature>
<dbReference type="Proteomes" id="UP000824782">
    <property type="component" value="Unassembled WGS sequence"/>
</dbReference>
<evidence type="ECO:0000313" key="12">
    <source>
        <dbReference type="Proteomes" id="UP000824782"/>
    </source>
</evidence>
<dbReference type="Gene3D" id="3.30.160.60">
    <property type="entry name" value="Classic Zinc Finger"/>
    <property type="match status" value="4"/>
</dbReference>
<evidence type="ECO:0000256" key="6">
    <source>
        <dbReference type="ARBA" id="ARBA00022833"/>
    </source>
</evidence>
<dbReference type="PROSITE" id="PS50157">
    <property type="entry name" value="ZINC_FINGER_C2H2_2"/>
    <property type="match status" value="4"/>
</dbReference>
<proteinExistence type="inferred from homology"/>
<evidence type="ECO:0000256" key="9">
    <source>
        <dbReference type="PROSITE-ProRule" id="PRU00042"/>
    </source>
</evidence>
<evidence type="ECO:0000256" key="8">
    <source>
        <dbReference type="ARBA" id="ARBA00023242"/>
    </source>
</evidence>
<dbReference type="PANTHER" id="PTHR23226:SF85">
    <property type="entry name" value="ZINC FINGER PROTEIN 397"/>
    <property type="match status" value="1"/>
</dbReference>
<dbReference type="GO" id="GO:0005634">
    <property type="term" value="C:nucleus"/>
    <property type="evidence" value="ECO:0007669"/>
    <property type="project" value="UniProtKB-SubCell"/>
</dbReference>
<dbReference type="Pfam" id="PF00096">
    <property type="entry name" value="zf-C2H2"/>
    <property type="match status" value="4"/>
</dbReference>
<organism evidence="11 12">
    <name type="scientific">Engystomops pustulosus</name>
    <name type="common">Tungara frog</name>
    <name type="synonym">Physalaemus pustulosus</name>
    <dbReference type="NCBI Taxonomy" id="76066"/>
    <lineage>
        <taxon>Eukaryota</taxon>
        <taxon>Metazoa</taxon>
        <taxon>Chordata</taxon>
        <taxon>Craniata</taxon>
        <taxon>Vertebrata</taxon>
        <taxon>Euteleostomi</taxon>
        <taxon>Amphibia</taxon>
        <taxon>Batrachia</taxon>
        <taxon>Anura</taxon>
        <taxon>Neobatrachia</taxon>
        <taxon>Hyloidea</taxon>
        <taxon>Leptodactylidae</taxon>
        <taxon>Leiuperinae</taxon>
        <taxon>Engystomops</taxon>
    </lineage>
</organism>
<keyword evidence="12" id="KW-1185">Reference proteome</keyword>
<evidence type="ECO:0000256" key="2">
    <source>
        <dbReference type="ARBA" id="ARBA00006991"/>
    </source>
</evidence>
<dbReference type="AlphaFoldDB" id="A0AAV6YM77"/>
<dbReference type="PROSITE" id="PS00028">
    <property type="entry name" value="ZINC_FINGER_C2H2_1"/>
    <property type="match status" value="4"/>
</dbReference>
<dbReference type="GO" id="GO:0008270">
    <property type="term" value="F:zinc ion binding"/>
    <property type="evidence" value="ECO:0007669"/>
    <property type="project" value="UniProtKB-KW"/>
</dbReference>
<evidence type="ECO:0000259" key="10">
    <source>
        <dbReference type="PROSITE" id="PS50157"/>
    </source>
</evidence>
<dbReference type="FunFam" id="3.30.160.60:FF:000135">
    <property type="entry name" value="Zinc finger protein 358"/>
    <property type="match status" value="1"/>
</dbReference>
<evidence type="ECO:0000313" key="11">
    <source>
        <dbReference type="EMBL" id="KAG8538267.1"/>
    </source>
</evidence>
<keyword evidence="7" id="KW-0238">DNA-binding</keyword>
<dbReference type="PANTHER" id="PTHR23226">
    <property type="entry name" value="ZINC FINGER AND SCAN DOMAIN-CONTAINING"/>
    <property type="match status" value="1"/>
</dbReference>
<feature type="domain" description="C2H2-type" evidence="10">
    <location>
        <begin position="206"/>
        <end position="233"/>
    </location>
</feature>
<dbReference type="EMBL" id="WNYA01022575">
    <property type="protein sequence ID" value="KAG8538267.1"/>
    <property type="molecule type" value="Genomic_DNA"/>
</dbReference>
<comment type="caution">
    <text evidence="11">The sequence shown here is derived from an EMBL/GenBank/DDBJ whole genome shotgun (WGS) entry which is preliminary data.</text>
</comment>
<protein>
    <recommendedName>
        <fullName evidence="10">C2H2-type domain-containing protein</fullName>
    </recommendedName>
</protein>
<feature type="domain" description="C2H2-type" evidence="10">
    <location>
        <begin position="234"/>
        <end position="261"/>
    </location>
</feature>
<evidence type="ECO:0000256" key="1">
    <source>
        <dbReference type="ARBA" id="ARBA00004123"/>
    </source>
</evidence>
<reference evidence="11" key="1">
    <citation type="thesis" date="2020" institute="ProQuest LLC" country="789 East Eisenhower Parkway, Ann Arbor, MI, USA">
        <title>Comparative Genomics and Chromosome Evolution.</title>
        <authorList>
            <person name="Mudd A.B."/>
        </authorList>
    </citation>
    <scope>NUCLEOTIDE SEQUENCE</scope>
    <source>
        <strain evidence="11">237g6f4</strain>
        <tissue evidence="11">Blood</tissue>
    </source>
</reference>
<name>A0AAV6YM77_ENGPU</name>
<evidence type="ECO:0000256" key="5">
    <source>
        <dbReference type="ARBA" id="ARBA00022771"/>
    </source>
</evidence>
<keyword evidence="3" id="KW-0479">Metal-binding</keyword>
<dbReference type="InterPro" id="IPR013087">
    <property type="entry name" value="Znf_C2H2_type"/>
</dbReference>
<dbReference type="SUPFAM" id="SSF57667">
    <property type="entry name" value="beta-beta-alpha zinc fingers"/>
    <property type="match status" value="3"/>
</dbReference>
<keyword evidence="8" id="KW-0539">Nucleus</keyword>
<evidence type="ECO:0000256" key="4">
    <source>
        <dbReference type="ARBA" id="ARBA00022737"/>
    </source>
</evidence>
<evidence type="ECO:0000256" key="7">
    <source>
        <dbReference type="ARBA" id="ARBA00023125"/>
    </source>
</evidence>
<dbReference type="FunFam" id="3.30.160.60:FF:002343">
    <property type="entry name" value="Zinc finger protein 33A"/>
    <property type="match status" value="1"/>
</dbReference>
<dbReference type="InterPro" id="IPR036236">
    <property type="entry name" value="Znf_C2H2_sf"/>
</dbReference>
<dbReference type="SMART" id="SM00355">
    <property type="entry name" value="ZnF_C2H2"/>
    <property type="match status" value="4"/>
</dbReference>
<dbReference type="FunFam" id="3.30.160.60:FF:000624">
    <property type="entry name" value="zinc finger protein 697"/>
    <property type="match status" value="1"/>
</dbReference>
<feature type="domain" description="C2H2-type" evidence="10">
    <location>
        <begin position="178"/>
        <end position="205"/>
    </location>
</feature>
<accession>A0AAV6YM77</accession>
<dbReference type="GO" id="GO:0000978">
    <property type="term" value="F:RNA polymerase II cis-regulatory region sequence-specific DNA binding"/>
    <property type="evidence" value="ECO:0007669"/>
    <property type="project" value="TreeGrafter"/>
</dbReference>
<keyword evidence="6" id="KW-0862">Zinc</keyword>
<sequence length="291" mass="33470">MDTDSYVPINPSHRYPSILMEEEPDTGDEGDCPAIYALTNPKIIDIKEEPASCDDTMLADPNIYTSREHTQQYPFIHIKEEPVFWPEESLAIPSSNAHFDFSAPQDINGSEFLEYLSIHKAKTHNYGDYGDQLFFSSKLMKSRRIPAQQYPLYKYGKCYSEPSALFSHRRIGNSEVPFTCSYCGKGFVYYTHLMTHQRIHTGERPYACSVCGKRFAHNSTLVTHQRIHTGERPYVCFHCGKCFTKKSNLTTHNRIHTGERPYGCTKCGKCFGSKSHFNRHVKIHKKEASRF</sequence>
<comment type="subcellular location">
    <subcellularLocation>
        <location evidence="1">Nucleus</location>
    </subcellularLocation>
</comment>
<evidence type="ECO:0000256" key="3">
    <source>
        <dbReference type="ARBA" id="ARBA00022723"/>
    </source>
</evidence>
<dbReference type="FunFam" id="3.30.160.60:FF:001498">
    <property type="entry name" value="Zinc finger protein 404"/>
    <property type="match status" value="1"/>
</dbReference>
<dbReference type="GO" id="GO:0000981">
    <property type="term" value="F:DNA-binding transcription factor activity, RNA polymerase II-specific"/>
    <property type="evidence" value="ECO:0007669"/>
    <property type="project" value="TreeGrafter"/>
</dbReference>
<keyword evidence="5 9" id="KW-0863">Zinc-finger</keyword>
<keyword evidence="4" id="KW-0677">Repeat</keyword>
<comment type="similarity">
    <text evidence="2">Belongs to the krueppel C2H2-type zinc-finger protein family.</text>
</comment>
<gene>
    <name evidence="11" type="ORF">GDO81_022985</name>
</gene>